<accession>A0A6A6ARM8</accession>
<feature type="region of interest" description="Disordered" evidence="1">
    <location>
        <begin position="112"/>
        <end position="183"/>
    </location>
</feature>
<name>A0A6A6ARM8_9PLEO</name>
<dbReference type="InterPro" id="IPR007681">
    <property type="entry name" value="Mog1"/>
</dbReference>
<evidence type="ECO:0000313" key="2">
    <source>
        <dbReference type="EMBL" id="KAF2134632.1"/>
    </source>
</evidence>
<evidence type="ECO:0000256" key="1">
    <source>
        <dbReference type="SAM" id="MobiDB-lite"/>
    </source>
</evidence>
<feature type="compositionally biased region" description="Basic and acidic residues" evidence="1">
    <location>
        <begin position="140"/>
        <end position="156"/>
    </location>
</feature>
<feature type="region of interest" description="Disordered" evidence="1">
    <location>
        <begin position="66"/>
        <end position="96"/>
    </location>
</feature>
<dbReference type="Gene3D" id="3.40.50.1010">
    <property type="entry name" value="5'-nuclease"/>
    <property type="match status" value="1"/>
</dbReference>
<feature type="region of interest" description="Disordered" evidence="1">
    <location>
        <begin position="255"/>
        <end position="318"/>
    </location>
</feature>
<dbReference type="PANTHER" id="PTHR15837">
    <property type="entry name" value="RAN GUANINE NUCLEOTIDE RELEASE FACTOR"/>
    <property type="match status" value="1"/>
</dbReference>
<proteinExistence type="predicted"/>
<dbReference type="Proteomes" id="UP000799771">
    <property type="component" value="Unassembled WGS sequence"/>
</dbReference>
<feature type="compositionally biased region" description="Polar residues" evidence="1">
    <location>
        <begin position="162"/>
        <end position="173"/>
    </location>
</feature>
<keyword evidence="3" id="KW-1185">Reference proteome</keyword>
<feature type="region of interest" description="Disordered" evidence="1">
    <location>
        <begin position="21"/>
        <end position="47"/>
    </location>
</feature>
<feature type="compositionally biased region" description="Low complexity" evidence="1">
    <location>
        <begin position="264"/>
        <end position="275"/>
    </location>
</feature>
<dbReference type="GO" id="GO:0031267">
    <property type="term" value="F:small GTPase binding"/>
    <property type="evidence" value="ECO:0007669"/>
    <property type="project" value="TreeGrafter"/>
</dbReference>
<sequence length="597" mass="65714">MPSQPLESGWNFSSVINLIDSDTHDMASPPRESRSPAPESTSYGKGGGISLGNFSRLFEDLGISNDVPVSMAPLPPLDQDSELSNSSDDALPQKPTLDSFALAAPVLLRAPFSDDAQAGLTKKQRRKARRQAEKEEEEHELAKKALKDRRKLREELEALAETSTQSDEATHTPSKSHRTRSNVGTKIISSVAAPAVQKSVVPVAMPSQPPTTPNRPQRPALGQHLSSTARPITPQPQTVGKPVQSTARFGTPTSFQYGSDHGLVPRTVQPVTVPRPSRPDTVARKSAPAVQRCEARPAPSTPMPLTAAPPVFATPTSRPGTVTIRSQVDRHFNLFHKLLNYFPDDARWVVAPRQLVNEKSTAEGLHIFVDVSNIMIGFRDNLRSQGIFQPYDMSFDSLALLMERRRPVAKRILAGSHREANPLAHMKKLVDTSKAVGYENNVIEQVYISREPSDKKKFFDDVKKMGWNRATEKHSGSGSGSDSETGVPAPAKTPSAPKWVEQGVDELLHLKMCQSIIDTESPSTIVLATGDGNVAEMSDGFLAHVERALKNGWKVELVSWRQQTNGGYKNKKFRTKWAEQFRIIELDDFLEDLIDTP</sequence>
<evidence type="ECO:0000313" key="3">
    <source>
        <dbReference type="Proteomes" id="UP000799771"/>
    </source>
</evidence>
<dbReference type="RefSeq" id="XP_033529019.1">
    <property type="nucleotide sequence ID" value="XM_033663047.1"/>
</dbReference>
<feature type="compositionally biased region" description="Low complexity" evidence="1">
    <location>
        <begin position="27"/>
        <end position="40"/>
    </location>
</feature>
<dbReference type="CDD" id="cd18724">
    <property type="entry name" value="PIN_LabA-like"/>
    <property type="match status" value="1"/>
</dbReference>
<dbReference type="GO" id="GO:0005085">
    <property type="term" value="F:guanyl-nucleotide exchange factor activity"/>
    <property type="evidence" value="ECO:0007669"/>
    <property type="project" value="TreeGrafter"/>
</dbReference>
<dbReference type="AlphaFoldDB" id="A0A6A6ARM8"/>
<gene>
    <name evidence="2" type="ORF">P153DRAFT_279884</name>
</gene>
<dbReference type="GO" id="GO:0005634">
    <property type="term" value="C:nucleus"/>
    <property type="evidence" value="ECO:0007669"/>
    <property type="project" value="TreeGrafter"/>
</dbReference>
<protein>
    <recommendedName>
        <fullName evidence="4">NYN domain-containing protein</fullName>
    </recommendedName>
</protein>
<feature type="region of interest" description="Disordered" evidence="1">
    <location>
        <begin position="201"/>
        <end position="222"/>
    </location>
</feature>
<dbReference type="GeneID" id="54403479"/>
<reference evidence="2" key="1">
    <citation type="journal article" date="2020" name="Stud. Mycol.">
        <title>101 Dothideomycetes genomes: a test case for predicting lifestyles and emergence of pathogens.</title>
        <authorList>
            <person name="Haridas S."/>
            <person name="Albert R."/>
            <person name="Binder M."/>
            <person name="Bloem J."/>
            <person name="Labutti K."/>
            <person name="Salamov A."/>
            <person name="Andreopoulos B."/>
            <person name="Baker S."/>
            <person name="Barry K."/>
            <person name="Bills G."/>
            <person name="Bluhm B."/>
            <person name="Cannon C."/>
            <person name="Castanera R."/>
            <person name="Culley D."/>
            <person name="Daum C."/>
            <person name="Ezra D."/>
            <person name="Gonzalez J."/>
            <person name="Henrissat B."/>
            <person name="Kuo A."/>
            <person name="Liang C."/>
            <person name="Lipzen A."/>
            <person name="Lutzoni F."/>
            <person name="Magnuson J."/>
            <person name="Mondo S."/>
            <person name="Nolan M."/>
            <person name="Ohm R."/>
            <person name="Pangilinan J."/>
            <person name="Park H.-J."/>
            <person name="Ramirez L."/>
            <person name="Alfaro M."/>
            <person name="Sun H."/>
            <person name="Tritt A."/>
            <person name="Yoshinaga Y."/>
            <person name="Zwiers L.-H."/>
            <person name="Turgeon B."/>
            <person name="Goodwin S."/>
            <person name="Spatafora J."/>
            <person name="Crous P."/>
            <person name="Grigoriev I."/>
        </authorList>
    </citation>
    <scope>NUCLEOTIDE SEQUENCE</scope>
    <source>
        <strain evidence="2">CBS 119687</strain>
    </source>
</reference>
<dbReference type="OrthoDB" id="5590473at2759"/>
<organism evidence="2 3">
    <name type="scientific">Dothidotthia symphoricarpi CBS 119687</name>
    <dbReference type="NCBI Taxonomy" id="1392245"/>
    <lineage>
        <taxon>Eukaryota</taxon>
        <taxon>Fungi</taxon>
        <taxon>Dikarya</taxon>
        <taxon>Ascomycota</taxon>
        <taxon>Pezizomycotina</taxon>
        <taxon>Dothideomycetes</taxon>
        <taxon>Pleosporomycetidae</taxon>
        <taxon>Pleosporales</taxon>
        <taxon>Dothidotthiaceae</taxon>
        <taxon>Dothidotthia</taxon>
    </lineage>
</organism>
<feature type="region of interest" description="Disordered" evidence="1">
    <location>
        <begin position="470"/>
        <end position="496"/>
    </location>
</feature>
<dbReference type="GO" id="GO:0006606">
    <property type="term" value="P:protein import into nucleus"/>
    <property type="evidence" value="ECO:0007669"/>
    <property type="project" value="TreeGrafter"/>
</dbReference>
<dbReference type="PANTHER" id="PTHR15837:SF5">
    <property type="entry name" value="NYN DOMAIN-CONTAINING PROTEIN"/>
    <property type="match status" value="1"/>
</dbReference>
<dbReference type="EMBL" id="ML977497">
    <property type="protein sequence ID" value="KAF2134632.1"/>
    <property type="molecule type" value="Genomic_DNA"/>
</dbReference>
<evidence type="ECO:0008006" key="4">
    <source>
        <dbReference type="Google" id="ProtNLM"/>
    </source>
</evidence>